<dbReference type="Proteomes" id="UP000272942">
    <property type="component" value="Unassembled WGS sequence"/>
</dbReference>
<protein>
    <submittedName>
        <fullName evidence="4">UHRF1-binding protein 1-like</fullName>
    </submittedName>
</protein>
<organism evidence="4">
    <name type="scientific">Echinostoma caproni</name>
    <dbReference type="NCBI Taxonomy" id="27848"/>
    <lineage>
        <taxon>Eukaryota</taxon>
        <taxon>Metazoa</taxon>
        <taxon>Spiralia</taxon>
        <taxon>Lophotrochozoa</taxon>
        <taxon>Platyhelminthes</taxon>
        <taxon>Trematoda</taxon>
        <taxon>Digenea</taxon>
        <taxon>Plagiorchiida</taxon>
        <taxon>Echinostomata</taxon>
        <taxon>Echinostomatoidea</taxon>
        <taxon>Echinostomatidae</taxon>
        <taxon>Echinostoma</taxon>
    </lineage>
</organism>
<feature type="region of interest" description="Disordered" evidence="1">
    <location>
        <begin position="86"/>
        <end position="107"/>
    </location>
</feature>
<gene>
    <name evidence="2" type="ORF">ECPE_LOCUS14145</name>
</gene>
<evidence type="ECO:0000313" key="4">
    <source>
        <dbReference type="WBParaSite" id="ECPE_0001418501-mRNA-1"/>
    </source>
</evidence>
<evidence type="ECO:0000313" key="3">
    <source>
        <dbReference type="Proteomes" id="UP000272942"/>
    </source>
</evidence>
<sequence length="146" mass="15512">MDQVVNGSSIRVQGEAEKSTQLNENTLQSTPPNDEGILVPSGTGEQTLENLETLSCVPKCALMQSKAISLRIDHIHMGASGVNSSKAVMHSEASGGPENSLSPADRNSQGIASVLTSEKMKKAKSEAEQAVRVSIFHALCCEYSLR</sequence>
<dbReference type="WBParaSite" id="ECPE_0001418501-mRNA-1">
    <property type="protein sequence ID" value="ECPE_0001418501-mRNA-1"/>
    <property type="gene ID" value="ECPE_0001418501"/>
</dbReference>
<keyword evidence="3" id="KW-1185">Reference proteome</keyword>
<reference evidence="4" key="1">
    <citation type="submission" date="2016-06" db="UniProtKB">
        <authorList>
            <consortium name="WormBaseParasite"/>
        </authorList>
    </citation>
    <scope>IDENTIFICATION</scope>
</reference>
<feature type="region of interest" description="Disordered" evidence="1">
    <location>
        <begin position="1"/>
        <end position="43"/>
    </location>
</feature>
<proteinExistence type="predicted"/>
<dbReference type="EMBL" id="UZAN01056817">
    <property type="protein sequence ID" value="VDP91417.1"/>
    <property type="molecule type" value="Genomic_DNA"/>
</dbReference>
<evidence type="ECO:0000256" key="1">
    <source>
        <dbReference type="SAM" id="MobiDB-lite"/>
    </source>
</evidence>
<evidence type="ECO:0000313" key="2">
    <source>
        <dbReference type="EMBL" id="VDP91417.1"/>
    </source>
</evidence>
<name>A0A183B4L0_9TREM</name>
<dbReference type="AlphaFoldDB" id="A0A183B4L0"/>
<feature type="compositionally biased region" description="Polar residues" evidence="1">
    <location>
        <begin position="97"/>
        <end position="107"/>
    </location>
</feature>
<accession>A0A183B4L0</accession>
<feature type="compositionally biased region" description="Polar residues" evidence="1">
    <location>
        <begin position="1"/>
        <end position="11"/>
    </location>
</feature>
<reference evidence="2 3" key="2">
    <citation type="submission" date="2018-11" db="EMBL/GenBank/DDBJ databases">
        <authorList>
            <consortium name="Pathogen Informatics"/>
        </authorList>
    </citation>
    <scope>NUCLEOTIDE SEQUENCE [LARGE SCALE GENOMIC DNA]</scope>
    <source>
        <strain evidence="2 3">Egypt</strain>
    </source>
</reference>
<feature type="compositionally biased region" description="Polar residues" evidence="1">
    <location>
        <begin position="19"/>
        <end position="32"/>
    </location>
</feature>